<sequence length="409" mass="45526">MIYFDDFSCQSWLYVLGQKRSDSYVLLEHSVKKAVHFGLPYLASLGIQSLVQQRAFAGKTANKLMDALKDSDLLHWKHSLSELIDISIAQKTAIWRLYGRSTMALQQAQMLLSMNSLEAVNAGVQQNNTESFAVALCHLAELHAEQVGRWPGPRASGAMELWMLCDQKIQFDRAMNDGKYHLADSLVTGITALNSIEGVYRKAVVLQAQNQMSEAHKLLQKLLVSLSETEEHRNGDQVRGSLGASHGTWNVPTVRGRAVLALASPRKVPVTYLALKTVLNLAFAQLILGIPEQALSLLHMAIEPILADGAILDKGRAMFLVAKCQVASAASYDQPKKAEALEAAIENLNEAKNYFAKVDCKERIRDVVYFQARLYHTLGKTQERNRCAMLFRQLHQELPSHGVPLINHL</sequence>
<dbReference type="GO" id="GO:0045842">
    <property type="term" value="P:positive regulation of mitotic metaphase/anaphase transition"/>
    <property type="evidence" value="ECO:0007669"/>
    <property type="project" value="TreeGrafter"/>
</dbReference>
<dbReference type="GeneTree" id="ENSGT00390000018674"/>
<dbReference type="InterPro" id="IPR037679">
    <property type="entry name" value="Apc5"/>
</dbReference>
<proteinExistence type="predicted"/>
<dbReference type="GO" id="GO:0070979">
    <property type="term" value="P:protein K11-linked ubiquitination"/>
    <property type="evidence" value="ECO:0007669"/>
    <property type="project" value="TreeGrafter"/>
</dbReference>
<evidence type="ECO:0000313" key="5">
    <source>
        <dbReference type="Ensembl" id="ENSMNEP00000026785.1"/>
    </source>
</evidence>
<keyword evidence="3" id="KW-0833">Ubl conjugation pathway</keyword>
<keyword evidence="4" id="KW-0131">Cell cycle</keyword>
<dbReference type="AlphaFoldDB" id="A0A2K6CT06"/>
<evidence type="ECO:0000256" key="1">
    <source>
        <dbReference type="ARBA" id="ARBA00022618"/>
    </source>
</evidence>
<gene>
    <name evidence="5" type="primary">ANAPC5</name>
</gene>
<evidence type="ECO:0000256" key="2">
    <source>
        <dbReference type="ARBA" id="ARBA00022776"/>
    </source>
</evidence>
<dbReference type="PANTHER" id="PTHR12830">
    <property type="entry name" value="ANAPHASE-PROMOTING COMPLEX SUBUNIT 5"/>
    <property type="match status" value="1"/>
</dbReference>
<evidence type="ECO:0000256" key="3">
    <source>
        <dbReference type="ARBA" id="ARBA00022786"/>
    </source>
</evidence>
<protein>
    <submittedName>
        <fullName evidence="5">Anaphase promoting complex subunit 5</fullName>
    </submittedName>
</protein>
<dbReference type="Proteomes" id="UP000233120">
    <property type="component" value="Unassembled WGS sequence"/>
</dbReference>
<dbReference type="PANTHER" id="PTHR12830:SF9">
    <property type="entry name" value="ANAPHASE-PROMOTING COMPLEX SUBUNIT 5"/>
    <property type="match status" value="1"/>
</dbReference>
<reference evidence="5" key="2">
    <citation type="submission" date="2025-09" db="UniProtKB">
        <authorList>
            <consortium name="Ensembl"/>
        </authorList>
    </citation>
    <scope>IDENTIFICATION</scope>
</reference>
<organism evidence="5 6">
    <name type="scientific">Macaca nemestrina</name>
    <name type="common">Pig-tailed macaque</name>
    <dbReference type="NCBI Taxonomy" id="9545"/>
    <lineage>
        <taxon>Eukaryota</taxon>
        <taxon>Metazoa</taxon>
        <taxon>Chordata</taxon>
        <taxon>Craniata</taxon>
        <taxon>Vertebrata</taxon>
        <taxon>Euteleostomi</taxon>
        <taxon>Mammalia</taxon>
        <taxon>Eutheria</taxon>
        <taxon>Euarchontoglires</taxon>
        <taxon>Primates</taxon>
        <taxon>Haplorrhini</taxon>
        <taxon>Catarrhini</taxon>
        <taxon>Cercopithecidae</taxon>
        <taxon>Cercopithecinae</taxon>
        <taxon>Macaca</taxon>
    </lineage>
</organism>
<accession>A0A2K6CT06</accession>
<name>A0A2K6CT06_MACNE</name>
<reference evidence="5" key="1">
    <citation type="submission" date="2025-08" db="UniProtKB">
        <authorList>
            <consortium name="Ensembl"/>
        </authorList>
    </citation>
    <scope>IDENTIFICATION</scope>
</reference>
<dbReference type="GO" id="GO:0031145">
    <property type="term" value="P:anaphase-promoting complex-dependent catabolic process"/>
    <property type="evidence" value="ECO:0007669"/>
    <property type="project" value="TreeGrafter"/>
</dbReference>
<evidence type="ECO:0000256" key="4">
    <source>
        <dbReference type="ARBA" id="ARBA00023306"/>
    </source>
</evidence>
<keyword evidence="2" id="KW-0498">Mitosis</keyword>
<dbReference type="Bgee" id="ENSMNEG00000036805">
    <property type="expression patterns" value="Expressed in lymph node and 12 other cell types or tissues"/>
</dbReference>
<dbReference type="GO" id="GO:0005680">
    <property type="term" value="C:anaphase-promoting complex"/>
    <property type="evidence" value="ECO:0007669"/>
    <property type="project" value="InterPro"/>
</dbReference>
<evidence type="ECO:0000313" key="6">
    <source>
        <dbReference type="Proteomes" id="UP000233120"/>
    </source>
</evidence>
<dbReference type="GO" id="GO:0051301">
    <property type="term" value="P:cell division"/>
    <property type="evidence" value="ECO:0007669"/>
    <property type="project" value="UniProtKB-KW"/>
</dbReference>
<keyword evidence="1" id="KW-0132">Cell division</keyword>
<keyword evidence="6" id="KW-1185">Reference proteome</keyword>
<dbReference type="Ensembl" id="ENSMNET00000051071.1">
    <property type="protein sequence ID" value="ENSMNEP00000026785.1"/>
    <property type="gene ID" value="ENSMNEG00000036805.1"/>
</dbReference>